<accession>A0A2H3B7F7</accession>
<dbReference type="Proteomes" id="UP000218334">
    <property type="component" value="Unassembled WGS sequence"/>
</dbReference>
<dbReference type="EMBL" id="KZ293449">
    <property type="protein sequence ID" value="PBK64794.1"/>
    <property type="molecule type" value="Genomic_DNA"/>
</dbReference>
<organism evidence="1 2">
    <name type="scientific">Armillaria solidipes</name>
    <dbReference type="NCBI Taxonomy" id="1076256"/>
    <lineage>
        <taxon>Eukaryota</taxon>
        <taxon>Fungi</taxon>
        <taxon>Dikarya</taxon>
        <taxon>Basidiomycota</taxon>
        <taxon>Agaricomycotina</taxon>
        <taxon>Agaricomycetes</taxon>
        <taxon>Agaricomycetidae</taxon>
        <taxon>Agaricales</taxon>
        <taxon>Marasmiineae</taxon>
        <taxon>Physalacriaceae</taxon>
        <taxon>Armillaria</taxon>
    </lineage>
</organism>
<dbReference type="STRING" id="1076256.A0A2H3B7F7"/>
<evidence type="ECO:0000313" key="2">
    <source>
        <dbReference type="Proteomes" id="UP000218334"/>
    </source>
</evidence>
<evidence type="ECO:0000313" key="1">
    <source>
        <dbReference type="EMBL" id="PBK64794.1"/>
    </source>
</evidence>
<reference evidence="2" key="1">
    <citation type="journal article" date="2017" name="Nat. Ecol. Evol.">
        <title>Genome expansion and lineage-specific genetic innovations in the forest pathogenic fungi Armillaria.</title>
        <authorList>
            <person name="Sipos G."/>
            <person name="Prasanna A.N."/>
            <person name="Walter M.C."/>
            <person name="O'Connor E."/>
            <person name="Balint B."/>
            <person name="Krizsan K."/>
            <person name="Kiss B."/>
            <person name="Hess J."/>
            <person name="Varga T."/>
            <person name="Slot J."/>
            <person name="Riley R."/>
            <person name="Boka B."/>
            <person name="Rigling D."/>
            <person name="Barry K."/>
            <person name="Lee J."/>
            <person name="Mihaltcheva S."/>
            <person name="LaButti K."/>
            <person name="Lipzen A."/>
            <person name="Waldron R."/>
            <person name="Moloney N.M."/>
            <person name="Sperisen C."/>
            <person name="Kredics L."/>
            <person name="Vagvoelgyi C."/>
            <person name="Patrignani A."/>
            <person name="Fitzpatrick D."/>
            <person name="Nagy I."/>
            <person name="Doyle S."/>
            <person name="Anderson J.B."/>
            <person name="Grigoriev I.V."/>
            <person name="Gueldener U."/>
            <person name="Muensterkoetter M."/>
            <person name="Nagy L.G."/>
        </authorList>
    </citation>
    <scope>NUCLEOTIDE SEQUENCE [LARGE SCALE GENOMIC DNA]</scope>
    <source>
        <strain evidence="2">28-4</strain>
    </source>
</reference>
<gene>
    <name evidence="1" type="ORF">ARMSODRAFT_892611</name>
</gene>
<dbReference type="AlphaFoldDB" id="A0A2H3B7F7"/>
<keyword evidence="2" id="KW-1185">Reference proteome</keyword>
<feature type="non-terminal residue" evidence="1">
    <location>
        <position position="1"/>
    </location>
</feature>
<proteinExistence type="predicted"/>
<protein>
    <submittedName>
        <fullName evidence="1">Uncharacterized protein</fullName>
    </submittedName>
</protein>
<name>A0A2H3B7F7_9AGAR</name>
<sequence>WFFDAKKYLECTGTGPEWELLLKMWTVYEGRSGFQNETSSWFKRGSRPTEVDWWVNRGWEKELLPITNLKKFESSWWTWWRELQPEWRGTGSGVFSVDSRVVNGDWEDMRKPGINGFYTVLATLAWWGRAAAIRGSESEWASWIAGMVDINWVLRGMLE</sequence>